<gene>
    <name evidence="2" type="ORF">C6I21_09200</name>
</gene>
<evidence type="ECO:0000313" key="3">
    <source>
        <dbReference type="Proteomes" id="UP000243650"/>
    </source>
</evidence>
<keyword evidence="3" id="KW-1185">Reference proteome</keyword>
<feature type="region of interest" description="Disordered" evidence="1">
    <location>
        <begin position="1"/>
        <end position="45"/>
    </location>
</feature>
<dbReference type="EMBL" id="PVNS01000007">
    <property type="protein sequence ID" value="PRO65687.1"/>
    <property type="molecule type" value="Genomic_DNA"/>
</dbReference>
<evidence type="ECO:0000256" key="1">
    <source>
        <dbReference type="SAM" id="MobiDB-lite"/>
    </source>
</evidence>
<dbReference type="NCBIfam" id="TIGR04398">
    <property type="entry name" value="SLAP_DUP"/>
    <property type="match status" value="2"/>
</dbReference>
<dbReference type="AlphaFoldDB" id="A0A2P6MHD6"/>
<dbReference type="Proteomes" id="UP000243650">
    <property type="component" value="Unassembled WGS sequence"/>
</dbReference>
<proteinExistence type="predicted"/>
<dbReference type="InterPro" id="IPR030910">
    <property type="entry name" value="SLAP_dom"/>
</dbReference>
<dbReference type="NCBIfam" id="TIGR04399">
    <property type="entry name" value="acc_Sec_SLAP"/>
    <property type="match status" value="1"/>
</dbReference>
<dbReference type="InterPro" id="IPR030911">
    <property type="entry name" value="Sec_acc_SLAP"/>
</dbReference>
<reference evidence="2 3" key="1">
    <citation type="submission" date="2018-03" db="EMBL/GenBank/DDBJ databases">
        <title>Bacillus urumqiensis sp. nov., a moderately haloalkaliphilic bacterium isolated from a salt lake.</title>
        <authorList>
            <person name="Zhao B."/>
            <person name="Liao Z."/>
        </authorList>
    </citation>
    <scope>NUCLEOTIDE SEQUENCE [LARGE SCALE GENOMIC DNA]</scope>
    <source>
        <strain evidence="2 3">BZ-SZ-XJ18</strain>
    </source>
</reference>
<comment type="caution">
    <text evidence="2">The sequence shown here is derived from an EMBL/GenBank/DDBJ whole genome shotgun (WGS) entry which is preliminary data.</text>
</comment>
<organism evidence="2 3">
    <name type="scientific">Alkalicoccus urumqiensis</name>
    <name type="common">Bacillus urumqiensis</name>
    <dbReference type="NCBI Taxonomy" id="1548213"/>
    <lineage>
        <taxon>Bacteria</taxon>
        <taxon>Bacillati</taxon>
        <taxon>Bacillota</taxon>
        <taxon>Bacilli</taxon>
        <taxon>Bacillales</taxon>
        <taxon>Bacillaceae</taxon>
        <taxon>Alkalicoccus</taxon>
    </lineage>
</organism>
<accession>A0A2P6MHD6</accession>
<feature type="compositionally biased region" description="Low complexity" evidence="1">
    <location>
        <begin position="18"/>
        <end position="32"/>
    </location>
</feature>
<name>A0A2P6MHD6_ALKUR</name>
<sequence length="307" mass="34986">MLPFFNKKNKDELELEGSESSVSSEEMLQESGESSEESVETELSIHPSWNLPEEDIYAFRFLNMECEPLKPNQLSLYGINVDKQEDGTFNFNAFVRHSINKKIKLENAVIVLLDTDDSILGRKEFDLSKLGEMPPNSSRPWTFPFTAKDLFADSVPQKGWKLAFQLKPSSRKHSLELTDSWKRSLAVEEQKKLENVVDNMEPPKHGEVNFLGLKATLLDEQQELHVTLLVRNGGEKNINLEQLPLQVEDAEGDIIAKGGFKMDPKLHVKANTSTPWNFVFPQAMLLKDNPDLSRWKAYPPNRQKTNG</sequence>
<dbReference type="RefSeq" id="WP_105959157.1">
    <property type="nucleotide sequence ID" value="NZ_PVNS01000007.1"/>
</dbReference>
<protein>
    <submittedName>
        <fullName evidence="2">Accessory Sec system S-layer assembly protein</fullName>
    </submittedName>
</protein>
<evidence type="ECO:0000313" key="2">
    <source>
        <dbReference type="EMBL" id="PRO65687.1"/>
    </source>
</evidence>
<dbReference type="OrthoDB" id="1907642at2"/>